<evidence type="ECO:0000313" key="2">
    <source>
        <dbReference type="Proteomes" id="UP000694892"/>
    </source>
</evidence>
<dbReference type="EMBL" id="CM004474">
    <property type="protein sequence ID" value="OCT80488.1"/>
    <property type="molecule type" value="Genomic_DNA"/>
</dbReference>
<organism evidence="1 2">
    <name type="scientific">Xenopus laevis</name>
    <name type="common">African clawed frog</name>
    <dbReference type="NCBI Taxonomy" id="8355"/>
    <lineage>
        <taxon>Eukaryota</taxon>
        <taxon>Metazoa</taxon>
        <taxon>Chordata</taxon>
        <taxon>Craniata</taxon>
        <taxon>Vertebrata</taxon>
        <taxon>Euteleostomi</taxon>
        <taxon>Amphibia</taxon>
        <taxon>Batrachia</taxon>
        <taxon>Anura</taxon>
        <taxon>Pipoidea</taxon>
        <taxon>Pipidae</taxon>
        <taxon>Xenopodinae</taxon>
        <taxon>Xenopus</taxon>
        <taxon>Xenopus</taxon>
    </lineage>
</organism>
<evidence type="ECO:0000313" key="1">
    <source>
        <dbReference type="EMBL" id="OCT80488.1"/>
    </source>
</evidence>
<dbReference type="Proteomes" id="UP000694892">
    <property type="component" value="Chromosome 5L"/>
</dbReference>
<protein>
    <submittedName>
        <fullName evidence="1">Uncharacterized protein</fullName>
    </submittedName>
</protein>
<name>A0A974CW31_XENLA</name>
<sequence length="106" mass="12354">MFNVSKTISRTLKELIREHLSQIKNPKAVEKSNITRHFSQCNRSDLSCFSVQGIEKVRLGSRGGDLAGLLAKRELFWIFYLHTRLPLDLNYEFDVTCLTYLTYNVR</sequence>
<reference evidence="2" key="1">
    <citation type="journal article" date="2016" name="Nature">
        <title>Genome evolution in the allotetraploid frog Xenopus laevis.</title>
        <authorList>
            <person name="Session A.M."/>
            <person name="Uno Y."/>
            <person name="Kwon T."/>
            <person name="Chapman J.A."/>
            <person name="Toyoda A."/>
            <person name="Takahashi S."/>
            <person name="Fukui A."/>
            <person name="Hikosaka A."/>
            <person name="Suzuki A."/>
            <person name="Kondo M."/>
            <person name="van Heeringen S.J."/>
            <person name="Quigley I."/>
            <person name="Heinz S."/>
            <person name="Ogino H."/>
            <person name="Ochi H."/>
            <person name="Hellsten U."/>
            <person name="Lyons J.B."/>
            <person name="Simakov O."/>
            <person name="Putnam N."/>
            <person name="Stites J."/>
            <person name="Kuroki Y."/>
            <person name="Tanaka T."/>
            <person name="Michiue T."/>
            <person name="Watanabe M."/>
            <person name="Bogdanovic O."/>
            <person name="Lister R."/>
            <person name="Georgiou G."/>
            <person name="Paranjpe S.S."/>
            <person name="van Kruijsbergen I."/>
            <person name="Shu S."/>
            <person name="Carlson J."/>
            <person name="Kinoshita T."/>
            <person name="Ohta Y."/>
            <person name="Mawaribuchi S."/>
            <person name="Jenkins J."/>
            <person name="Grimwood J."/>
            <person name="Schmutz J."/>
            <person name="Mitros T."/>
            <person name="Mozaffari S.V."/>
            <person name="Suzuki Y."/>
            <person name="Haramoto Y."/>
            <person name="Yamamoto T.S."/>
            <person name="Takagi C."/>
            <person name="Heald R."/>
            <person name="Miller K."/>
            <person name="Haudenschild C."/>
            <person name="Kitzman J."/>
            <person name="Nakayama T."/>
            <person name="Izutsu Y."/>
            <person name="Robert J."/>
            <person name="Fortriede J."/>
            <person name="Burns K."/>
            <person name="Lotay V."/>
            <person name="Karimi K."/>
            <person name="Yasuoka Y."/>
            <person name="Dichmann D.S."/>
            <person name="Flajnik M.F."/>
            <person name="Houston D.W."/>
            <person name="Shendure J."/>
            <person name="DuPasquier L."/>
            <person name="Vize P.D."/>
            <person name="Zorn A.M."/>
            <person name="Ito M."/>
            <person name="Marcotte E.M."/>
            <person name="Wallingford J.B."/>
            <person name="Ito Y."/>
            <person name="Asashima M."/>
            <person name="Ueno N."/>
            <person name="Matsuda Y."/>
            <person name="Veenstra G.J."/>
            <person name="Fujiyama A."/>
            <person name="Harland R.M."/>
            <person name="Taira M."/>
            <person name="Rokhsar D.S."/>
        </authorList>
    </citation>
    <scope>NUCLEOTIDE SEQUENCE [LARGE SCALE GENOMIC DNA]</scope>
    <source>
        <strain evidence="2">J</strain>
    </source>
</reference>
<proteinExistence type="predicted"/>
<dbReference type="AlphaFoldDB" id="A0A974CW31"/>
<accession>A0A974CW31</accession>
<gene>
    <name evidence="1" type="ORF">XELAEV_18027300mg</name>
</gene>